<protein>
    <submittedName>
        <fullName evidence="1">Uncharacterized protein</fullName>
    </submittedName>
</protein>
<keyword evidence="2" id="KW-1185">Reference proteome</keyword>
<dbReference type="AlphaFoldDB" id="A0AA36N5W7"/>
<name>A0AA36N5W7_9DINO</name>
<sequence length="613" mass="68767">MDFVRQFLDCEGQDWDELKELTRKNLDQAGLQAPGPVLALARRLLRRWTPLALLRNRQALSSRLARTGPVEDVEDDFCLYGIMTAHFWRCFDDGTPSWAIARCLKRITNGPLLNMDTRPDWGVLEFSQSSSWPLQLLDVRLVQDHLSTCSLCPRLAVPALRRRLRLEDAAAFASASPAVRRQLAARPTQPAWTAQVAPVRLVVIGSHMGSNMEPLAMVEACVKAQGLELEATVLGTAYPFPDIICESFGHCSKNAFIDEAVRLLVRQMYRPSWEPAKLLDLLWQGLQENLEADIFLCAQPMALCSFLRSLTSQPMILYQAFPLVGATPLAFRQLLLVQLREVQVANGKRSALIAYSEFLARQVQKQTGQRPFCLRPHSLYAVQAGRYFPDRESPRILLGRMAGWARNSAGAMVRLVEAFAELLPTDQLRLVFLGLAKEASGPVAGIARPFSYSELRRFRGAVYFPWDMGMLVFSELYAIGVPLFLPDRAWISSIIKRMLEYTDFGWWQAREEGSAVALPGATPGWFWFSENSTISEILELYDLTDFVRWPYVTSFSSLPQLMQSLVAADFDSTSQAMMRWNDASLPLSLDILSQMLGAMLSNSTAPPVASTCV</sequence>
<evidence type="ECO:0000313" key="1">
    <source>
        <dbReference type="EMBL" id="CAJ1395482.1"/>
    </source>
</evidence>
<reference evidence="1" key="1">
    <citation type="submission" date="2023-08" db="EMBL/GenBank/DDBJ databases">
        <authorList>
            <person name="Chen Y."/>
            <person name="Shah S."/>
            <person name="Dougan E. K."/>
            <person name="Thang M."/>
            <person name="Chan C."/>
        </authorList>
    </citation>
    <scope>NUCLEOTIDE SEQUENCE</scope>
</reference>
<proteinExistence type="predicted"/>
<evidence type="ECO:0000313" key="2">
    <source>
        <dbReference type="Proteomes" id="UP001178507"/>
    </source>
</evidence>
<accession>A0AA36N5W7</accession>
<organism evidence="1 2">
    <name type="scientific">Effrenium voratum</name>
    <dbReference type="NCBI Taxonomy" id="2562239"/>
    <lineage>
        <taxon>Eukaryota</taxon>
        <taxon>Sar</taxon>
        <taxon>Alveolata</taxon>
        <taxon>Dinophyceae</taxon>
        <taxon>Suessiales</taxon>
        <taxon>Symbiodiniaceae</taxon>
        <taxon>Effrenium</taxon>
    </lineage>
</organism>
<comment type="caution">
    <text evidence="1">The sequence shown here is derived from an EMBL/GenBank/DDBJ whole genome shotgun (WGS) entry which is preliminary data.</text>
</comment>
<dbReference type="Proteomes" id="UP001178507">
    <property type="component" value="Unassembled WGS sequence"/>
</dbReference>
<dbReference type="EMBL" id="CAUJNA010003168">
    <property type="protein sequence ID" value="CAJ1395482.1"/>
    <property type="molecule type" value="Genomic_DNA"/>
</dbReference>
<gene>
    <name evidence="1" type="ORF">EVOR1521_LOCUS19907</name>
</gene>